<evidence type="ECO:0000313" key="12">
    <source>
        <dbReference type="Proteomes" id="UP001521116"/>
    </source>
</evidence>
<feature type="compositionally biased region" description="Acidic residues" evidence="9">
    <location>
        <begin position="203"/>
        <end position="229"/>
    </location>
</feature>
<keyword evidence="8" id="KW-0547">Nucleotide-binding</keyword>
<evidence type="ECO:0000256" key="8">
    <source>
        <dbReference type="RuleBase" id="RU362109"/>
    </source>
</evidence>
<dbReference type="SUPFAM" id="SSF54495">
    <property type="entry name" value="UBC-like"/>
    <property type="match status" value="1"/>
</dbReference>
<dbReference type="InterPro" id="IPR023313">
    <property type="entry name" value="UBQ-conjugating_AS"/>
</dbReference>
<feature type="domain" description="UBC core" evidence="10">
    <location>
        <begin position="1"/>
        <end position="161"/>
    </location>
</feature>
<keyword evidence="2 8" id="KW-0833">Ubl conjugation pathway</keyword>
<keyword evidence="1" id="KW-0808">Transferase</keyword>
<reference evidence="11 12" key="1">
    <citation type="submission" date="2024-02" db="EMBL/GenBank/DDBJ databases">
        <title>De novo assembly and annotation of 12 fungi associated with fruit tree decline syndrome in Ontario, Canada.</title>
        <authorList>
            <person name="Sulman M."/>
            <person name="Ellouze W."/>
            <person name="Ilyukhin E."/>
        </authorList>
    </citation>
    <scope>NUCLEOTIDE SEQUENCE [LARGE SCALE GENOMIC DNA]</scope>
    <source>
        <strain evidence="11 12">M1-105</strain>
    </source>
</reference>
<dbReference type="Pfam" id="PF00179">
    <property type="entry name" value="UQ_con"/>
    <property type="match status" value="1"/>
</dbReference>
<comment type="similarity">
    <text evidence="8">Belongs to the ubiquitin-conjugating enzyme family.</text>
</comment>
<protein>
    <recommendedName>
        <fullName evidence="3">Ubiquitin-conjugating enzyme E2 2</fullName>
    </recommendedName>
    <alternativeName>
        <fullName evidence="5">E2 ubiquitin-conjugating enzyme 2</fullName>
    </alternativeName>
    <alternativeName>
        <fullName evidence="6">Ubiquitin carrier protein UBC2</fullName>
    </alternativeName>
    <alternativeName>
        <fullName evidence="4">Ubiquitin-protein ligase UBC2</fullName>
    </alternativeName>
</protein>
<evidence type="ECO:0000256" key="3">
    <source>
        <dbReference type="ARBA" id="ARBA00039884"/>
    </source>
</evidence>
<evidence type="ECO:0000256" key="7">
    <source>
        <dbReference type="PROSITE-ProRule" id="PRU10133"/>
    </source>
</evidence>
<feature type="region of interest" description="Disordered" evidence="9">
    <location>
        <begin position="187"/>
        <end position="235"/>
    </location>
</feature>
<evidence type="ECO:0000256" key="6">
    <source>
        <dbReference type="ARBA" id="ARBA00042190"/>
    </source>
</evidence>
<accession>A0ABR3SL56</accession>
<proteinExistence type="inferred from homology"/>
<dbReference type="EMBL" id="JAJVDC020000113">
    <property type="protein sequence ID" value="KAL1623930.1"/>
    <property type="molecule type" value="Genomic_DNA"/>
</dbReference>
<gene>
    <name evidence="11" type="primary">CDC34</name>
    <name evidence="11" type="ORF">SLS56_008054</name>
</gene>
<evidence type="ECO:0000256" key="2">
    <source>
        <dbReference type="ARBA" id="ARBA00022786"/>
    </source>
</evidence>
<keyword evidence="12" id="KW-1185">Reference proteome</keyword>
<sequence length="235" mass="26742">MAERVLMNEYKALSQESWTNIELVNENIFEWDVALIVLNPDSIYYGGYFKAKMTFPKNYPFSPPEADFKFMRSLYHPNVYPDGRLCISILHPPGDDEMSGELASERWSPAQRVESVLLSILSLLDDAEPSSPANVDAGVLLRKDPAQYKEMVKKDLEISKQDIPADYVMPTHEDAFKTKKNDDIYMEWEDSDADSDFGASDSDMGDFDAEDDDEDDEDMDDDDSASEEDKDNKKA</sequence>
<organism evidence="11 12">
    <name type="scientific">Neofusicoccum ribis</name>
    <dbReference type="NCBI Taxonomy" id="45134"/>
    <lineage>
        <taxon>Eukaryota</taxon>
        <taxon>Fungi</taxon>
        <taxon>Dikarya</taxon>
        <taxon>Ascomycota</taxon>
        <taxon>Pezizomycotina</taxon>
        <taxon>Dothideomycetes</taxon>
        <taxon>Dothideomycetes incertae sedis</taxon>
        <taxon>Botryosphaeriales</taxon>
        <taxon>Botryosphaeriaceae</taxon>
        <taxon>Neofusicoccum</taxon>
    </lineage>
</organism>
<dbReference type="PROSITE" id="PS00183">
    <property type="entry name" value="UBC_1"/>
    <property type="match status" value="1"/>
</dbReference>
<dbReference type="PANTHER" id="PTHR24067">
    <property type="entry name" value="UBIQUITIN-CONJUGATING ENZYME E2"/>
    <property type="match status" value="1"/>
</dbReference>
<evidence type="ECO:0000256" key="5">
    <source>
        <dbReference type="ARBA" id="ARBA00042179"/>
    </source>
</evidence>
<evidence type="ECO:0000313" key="11">
    <source>
        <dbReference type="EMBL" id="KAL1623930.1"/>
    </source>
</evidence>
<dbReference type="InterPro" id="IPR050113">
    <property type="entry name" value="Ub_conjugating_enzyme"/>
</dbReference>
<evidence type="ECO:0000256" key="4">
    <source>
        <dbReference type="ARBA" id="ARBA00041569"/>
    </source>
</evidence>
<dbReference type="SMART" id="SM00212">
    <property type="entry name" value="UBCc"/>
    <property type="match status" value="1"/>
</dbReference>
<evidence type="ECO:0000256" key="9">
    <source>
        <dbReference type="SAM" id="MobiDB-lite"/>
    </source>
</evidence>
<dbReference type="InterPro" id="IPR000608">
    <property type="entry name" value="UBC"/>
</dbReference>
<dbReference type="InterPro" id="IPR016135">
    <property type="entry name" value="UBQ-conjugating_enzyme/RWD"/>
</dbReference>
<evidence type="ECO:0000259" key="10">
    <source>
        <dbReference type="PROSITE" id="PS50127"/>
    </source>
</evidence>
<feature type="active site" description="Glycyl thioester intermediate" evidence="7">
    <location>
        <position position="86"/>
    </location>
</feature>
<dbReference type="Proteomes" id="UP001521116">
    <property type="component" value="Unassembled WGS sequence"/>
</dbReference>
<dbReference type="Gene3D" id="3.10.110.10">
    <property type="entry name" value="Ubiquitin Conjugating Enzyme"/>
    <property type="match status" value="1"/>
</dbReference>
<keyword evidence="8" id="KW-0067">ATP-binding</keyword>
<comment type="caution">
    <text evidence="11">The sequence shown here is derived from an EMBL/GenBank/DDBJ whole genome shotgun (WGS) entry which is preliminary data.</text>
</comment>
<name>A0ABR3SL56_9PEZI</name>
<evidence type="ECO:0000256" key="1">
    <source>
        <dbReference type="ARBA" id="ARBA00022679"/>
    </source>
</evidence>
<dbReference type="PROSITE" id="PS50127">
    <property type="entry name" value="UBC_2"/>
    <property type="match status" value="1"/>
</dbReference>